<evidence type="ECO:0000313" key="1">
    <source>
        <dbReference type="EMBL" id="CAJ0600680.1"/>
    </source>
</evidence>
<dbReference type="EMBL" id="CATQJL010000236">
    <property type="protein sequence ID" value="CAJ0600680.1"/>
    <property type="molecule type" value="Genomic_DNA"/>
</dbReference>
<organism evidence="1 2">
    <name type="scientific">Cylicocyclus nassatus</name>
    <name type="common">Nematode worm</name>
    <dbReference type="NCBI Taxonomy" id="53992"/>
    <lineage>
        <taxon>Eukaryota</taxon>
        <taxon>Metazoa</taxon>
        <taxon>Ecdysozoa</taxon>
        <taxon>Nematoda</taxon>
        <taxon>Chromadorea</taxon>
        <taxon>Rhabditida</taxon>
        <taxon>Rhabditina</taxon>
        <taxon>Rhabditomorpha</taxon>
        <taxon>Strongyloidea</taxon>
        <taxon>Strongylidae</taxon>
        <taxon>Cylicocyclus</taxon>
    </lineage>
</organism>
<name>A0AA36M7P6_CYLNA</name>
<comment type="caution">
    <text evidence="1">The sequence shown here is derived from an EMBL/GenBank/DDBJ whole genome shotgun (WGS) entry which is preliminary data.</text>
</comment>
<dbReference type="AlphaFoldDB" id="A0AA36M7P6"/>
<proteinExistence type="predicted"/>
<sequence length="436" mass="46185">MTHKGPSHATAPNAVWYSKLDQQVALFGSVTGTAANITGIAAIANGGTGASTAKAAEYNLLKPTVSTDAIGDDSEVAFKYVNPTNTNGVVYARKASLLWNYIKGKLSGTDVNIGGNAATASAAKAGSALESAINAKQDDISDMIPTAASASNPLCDKAYADAIGERLEARFITADASGSPFATHADLVAATSYYYHGSTATPDNNDITLVMADEDHLNAADQPSTTRYRYNGVDSEGKPVWSFEYVVNPTALNYDQLMAINSTITAAKVATYDGYETGKQDKLTEMTEDEVSAIIGELKGIADRAYKDRAGNIIDETYSNVGHKHLNYNDIVSDESTSDVTDMTEILTSYADNFGYSESHPETYRRRGSSFWNYIKGKLSGTDVNIGGSAAKAKALGVYKVSSSSGYPNLDDAMSSGYSQFHIVDKGTSSDVTECG</sequence>
<protein>
    <submittedName>
        <fullName evidence="1">Uncharacterized protein</fullName>
    </submittedName>
</protein>
<dbReference type="Proteomes" id="UP001176961">
    <property type="component" value="Unassembled WGS sequence"/>
</dbReference>
<gene>
    <name evidence="1" type="ORF">CYNAS_LOCUS12663</name>
</gene>
<reference evidence="1" key="1">
    <citation type="submission" date="2023-07" db="EMBL/GenBank/DDBJ databases">
        <authorList>
            <consortium name="CYATHOMIX"/>
        </authorList>
    </citation>
    <scope>NUCLEOTIDE SEQUENCE</scope>
    <source>
        <strain evidence="1">N/A</strain>
    </source>
</reference>
<evidence type="ECO:0000313" key="2">
    <source>
        <dbReference type="Proteomes" id="UP001176961"/>
    </source>
</evidence>
<keyword evidence="2" id="KW-1185">Reference proteome</keyword>
<accession>A0AA36M7P6</accession>